<dbReference type="InterPro" id="IPR013785">
    <property type="entry name" value="Aldolase_TIM"/>
</dbReference>
<dbReference type="EC" id="1.3.1.-" evidence="5"/>
<dbReference type="RefSeq" id="WP_006301213.1">
    <property type="nucleotide sequence ID" value="NZ_CM001022.1"/>
</dbReference>
<dbReference type="PIRSF" id="PIRSF006621">
    <property type="entry name" value="Dus"/>
    <property type="match status" value="1"/>
</dbReference>
<dbReference type="PaxDb" id="584708-Apau_1576"/>
<organism evidence="9 10">
    <name type="scientific">Aminomonas paucivorans DSM 12260</name>
    <dbReference type="NCBI Taxonomy" id="584708"/>
    <lineage>
        <taxon>Bacteria</taxon>
        <taxon>Thermotogati</taxon>
        <taxon>Synergistota</taxon>
        <taxon>Synergistia</taxon>
        <taxon>Synergistales</taxon>
        <taxon>Synergistaceae</taxon>
        <taxon>Aminomonas</taxon>
    </lineage>
</organism>
<dbReference type="Pfam" id="PF01207">
    <property type="entry name" value="Dus"/>
    <property type="match status" value="1"/>
</dbReference>
<evidence type="ECO:0000313" key="10">
    <source>
        <dbReference type="Proteomes" id="UP000005096"/>
    </source>
</evidence>
<dbReference type="HOGENOM" id="CLU_013299_0_3_0"/>
<comment type="cofactor">
    <cofactor evidence="5 7">
        <name>FMN</name>
        <dbReference type="ChEBI" id="CHEBI:58210"/>
    </cofactor>
</comment>
<comment type="similarity">
    <text evidence="5">Belongs to the dus family.</text>
</comment>
<evidence type="ECO:0000256" key="7">
    <source>
        <dbReference type="PIRSR" id="PIRSR006621-2"/>
    </source>
</evidence>
<dbReference type="OrthoDB" id="9764501at2"/>
<evidence type="ECO:0000256" key="6">
    <source>
        <dbReference type="PIRSR" id="PIRSR006621-1"/>
    </source>
</evidence>
<gene>
    <name evidence="9" type="ORF">Apau_1576</name>
</gene>
<feature type="binding site" evidence="7">
    <location>
        <position position="81"/>
    </location>
    <ligand>
        <name>FMN</name>
        <dbReference type="ChEBI" id="CHEBI:58210"/>
    </ligand>
</feature>
<reference evidence="9 10" key="1">
    <citation type="journal article" date="2010" name="Stand. Genomic Sci.">
        <title>Non-contiguous finished genome sequence of Aminomonas paucivorans type strain (GLU-3).</title>
        <authorList>
            <person name="Pitluck S."/>
            <person name="Yasawong M."/>
            <person name="Held B."/>
            <person name="Lapidus A."/>
            <person name="Nolan M."/>
            <person name="Copeland A."/>
            <person name="Lucas S."/>
            <person name="Del Rio T.G."/>
            <person name="Tice H."/>
            <person name="Cheng J.F."/>
            <person name="Chertkov O."/>
            <person name="Goodwin L."/>
            <person name="Tapia R."/>
            <person name="Han C."/>
            <person name="Liolios K."/>
            <person name="Ivanova N."/>
            <person name="Mavromatis K."/>
            <person name="Ovchinnikova G."/>
            <person name="Pati A."/>
            <person name="Chen A."/>
            <person name="Palaniappan K."/>
            <person name="Land M."/>
            <person name="Hauser L."/>
            <person name="Chang Y.J."/>
            <person name="Jeffries C.D."/>
            <person name="Pukall R."/>
            <person name="Spring S."/>
            <person name="Rohde M."/>
            <person name="Sikorski J."/>
            <person name="Goker M."/>
            <person name="Woyke T."/>
            <person name="Bristow J."/>
            <person name="Eisen J.A."/>
            <person name="Markowitz V."/>
            <person name="Hugenholtz P."/>
            <person name="Kyrpides N.C."/>
            <person name="Klenk H.P."/>
        </authorList>
    </citation>
    <scope>NUCLEOTIDE SEQUENCE [LARGE SCALE GENOMIC DNA]</scope>
    <source>
        <strain evidence="9 10">DSM 12260</strain>
    </source>
</reference>
<keyword evidence="4 5" id="KW-0560">Oxidoreductase</keyword>
<dbReference type="PANTHER" id="PTHR45846:SF1">
    <property type="entry name" value="TRNA-DIHYDROURIDINE(47) SYNTHASE [NAD(P)(+)]-LIKE"/>
    <property type="match status" value="1"/>
</dbReference>
<dbReference type="EMBL" id="CM001022">
    <property type="protein sequence ID" value="EFQ23995.1"/>
    <property type="molecule type" value="Genomic_DNA"/>
</dbReference>
<feature type="domain" description="DUS-like FMN-binding" evidence="8">
    <location>
        <begin position="25"/>
        <end position="245"/>
    </location>
</feature>
<accession>E3CUH9</accession>
<feature type="binding site" evidence="7">
    <location>
        <begin position="234"/>
        <end position="235"/>
    </location>
    <ligand>
        <name>FMN</name>
        <dbReference type="ChEBI" id="CHEBI:58210"/>
    </ligand>
</feature>
<proteinExistence type="inferred from homology"/>
<dbReference type="eggNOG" id="COG0042">
    <property type="taxonomic scope" value="Bacteria"/>
</dbReference>
<sequence>MIPPSFPASFPRSLGGVEVDNPVWLAPLAGITVPALRRFHRRLGAGLAHTEMVSALGLAYRGKKTRELLTVLEGEGPLAAQLFGPDAPSLAEGARLTLAVHPFQALEINMACPMPKVARKGAGAALLERPDEAVRAVRSCAALGVPLWVKVRLLPGGAATATARFCEALLDAGAAFLLVHGRTPGQRYEGTADRDAVCALARLYPGLLGASGDLFTPEDARAYLEGGCASVLVARGLLKDPLLVPRILEELGFPLPLGGEGRRNPREALLELGDDLFLREGERTALLLAKRMVAGWFRGGHGAAERRHRAVLTRDWASLRKQIQEWPDREELDRPPRIEG</sequence>
<evidence type="ECO:0000256" key="1">
    <source>
        <dbReference type="ARBA" id="ARBA00022630"/>
    </source>
</evidence>
<name>E3CUH9_9BACT</name>
<keyword evidence="10" id="KW-1185">Reference proteome</keyword>
<dbReference type="InterPro" id="IPR035587">
    <property type="entry name" value="DUS-like_FMN-bd"/>
</dbReference>
<dbReference type="Proteomes" id="UP000005096">
    <property type="component" value="Chromosome"/>
</dbReference>
<dbReference type="PANTHER" id="PTHR45846">
    <property type="entry name" value="TRNA-DIHYDROURIDINE(47) SYNTHASE [NAD(P)(+)]-LIKE"/>
    <property type="match status" value="1"/>
</dbReference>
<dbReference type="CDD" id="cd02801">
    <property type="entry name" value="DUS_like_FMN"/>
    <property type="match status" value="1"/>
</dbReference>
<dbReference type="GO" id="GO:0003723">
    <property type="term" value="F:RNA binding"/>
    <property type="evidence" value="ECO:0007669"/>
    <property type="project" value="TreeGrafter"/>
</dbReference>
<evidence type="ECO:0000256" key="4">
    <source>
        <dbReference type="ARBA" id="ARBA00023002"/>
    </source>
</evidence>
<evidence type="ECO:0000259" key="8">
    <source>
        <dbReference type="Pfam" id="PF01207"/>
    </source>
</evidence>
<dbReference type="Gene3D" id="3.20.20.70">
    <property type="entry name" value="Aldolase class I"/>
    <property type="match status" value="1"/>
</dbReference>
<feature type="binding site" evidence="7">
    <location>
        <position position="180"/>
    </location>
    <ligand>
        <name>FMN</name>
        <dbReference type="ChEBI" id="CHEBI:58210"/>
    </ligand>
</feature>
<dbReference type="STRING" id="584708.Apau_1576"/>
<evidence type="ECO:0000256" key="2">
    <source>
        <dbReference type="ARBA" id="ARBA00022643"/>
    </source>
</evidence>
<dbReference type="GO" id="GO:0050660">
    <property type="term" value="F:flavin adenine dinucleotide binding"/>
    <property type="evidence" value="ECO:0007669"/>
    <property type="project" value="InterPro"/>
</dbReference>
<dbReference type="SUPFAM" id="SSF51395">
    <property type="entry name" value="FMN-linked oxidoreductases"/>
    <property type="match status" value="1"/>
</dbReference>
<protein>
    <recommendedName>
        <fullName evidence="5">tRNA-dihydrouridine synthase</fullName>
        <ecNumber evidence="5">1.3.1.-</ecNumber>
    </recommendedName>
</protein>
<comment type="function">
    <text evidence="5">Catalyzes the synthesis of 5,6-dihydrouridine (D), a modified base found in the D-loop of most tRNAs, via the reduction of the C5-C6 double bond in target uridines.</text>
</comment>
<feature type="binding site" evidence="7">
    <location>
        <position position="150"/>
    </location>
    <ligand>
        <name>FMN</name>
        <dbReference type="ChEBI" id="CHEBI:58210"/>
    </ligand>
</feature>
<evidence type="ECO:0000313" key="9">
    <source>
        <dbReference type="EMBL" id="EFQ23995.1"/>
    </source>
</evidence>
<keyword evidence="2 5" id="KW-0288">FMN</keyword>
<dbReference type="GO" id="GO:0017150">
    <property type="term" value="F:tRNA dihydrouridine synthase activity"/>
    <property type="evidence" value="ECO:0007669"/>
    <property type="project" value="InterPro"/>
</dbReference>
<evidence type="ECO:0000256" key="3">
    <source>
        <dbReference type="ARBA" id="ARBA00022694"/>
    </source>
</evidence>
<keyword evidence="3 5" id="KW-0819">tRNA processing</keyword>
<dbReference type="InterPro" id="IPR001269">
    <property type="entry name" value="DUS_fam"/>
</dbReference>
<keyword evidence="1 5" id="KW-0285">Flavoprotein</keyword>
<dbReference type="AlphaFoldDB" id="E3CUH9"/>
<feature type="active site" description="Proton donor" evidence="6">
    <location>
        <position position="112"/>
    </location>
</feature>
<keyword evidence="7" id="KW-0547">Nucleotide-binding</keyword>
<evidence type="ECO:0000256" key="5">
    <source>
        <dbReference type="PIRNR" id="PIRNR006621"/>
    </source>
</evidence>